<name>A0A523WAA8_UNCAE</name>
<evidence type="ECO:0000256" key="1">
    <source>
        <dbReference type="ARBA" id="ARBA00023027"/>
    </source>
</evidence>
<dbReference type="EMBL" id="SOIZ01000076">
    <property type="protein sequence ID" value="TET63955.1"/>
    <property type="molecule type" value="Genomic_DNA"/>
</dbReference>
<dbReference type="Gene3D" id="3.90.25.10">
    <property type="entry name" value="UDP-galactose 4-epimerase, domain 1"/>
    <property type="match status" value="1"/>
</dbReference>
<dbReference type="Pfam" id="PF01370">
    <property type="entry name" value="Epimerase"/>
    <property type="match status" value="1"/>
</dbReference>
<feature type="domain" description="NAD-dependent epimerase/dehydratase" evidence="2">
    <location>
        <begin position="2"/>
        <end position="238"/>
    </location>
</feature>
<reference evidence="3 4" key="1">
    <citation type="submission" date="2019-03" db="EMBL/GenBank/DDBJ databases">
        <title>Metabolic potential of uncultured bacteria and archaea associated with petroleum seepage in deep-sea sediments.</title>
        <authorList>
            <person name="Dong X."/>
            <person name="Hubert C."/>
        </authorList>
    </citation>
    <scope>NUCLEOTIDE SEQUENCE [LARGE SCALE GENOMIC DNA]</scope>
    <source>
        <strain evidence="3">E29_bin52</strain>
    </source>
</reference>
<dbReference type="PRINTS" id="PR01713">
    <property type="entry name" value="NUCEPIMERASE"/>
</dbReference>
<dbReference type="AlphaFoldDB" id="A0A523WAA8"/>
<dbReference type="InterPro" id="IPR036291">
    <property type="entry name" value="NAD(P)-bd_dom_sf"/>
</dbReference>
<comment type="caution">
    <text evidence="3">The sequence shown here is derived from an EMBL/GenBank/DDBJ whole genome shotgun (WGS) entry which is preliminary data.</text>
</comment>
<dbReference type="SUPFAM" id="SSF51735">
    <property type="entry name" value="NAD(P)-binding Rossmann-fold domains"/>
    <property type="match status" value="1"/>
</dbReference>
<protein>
    <submittedName>
        <fullName evidence="3">NAD-dependent epimerase/dehydratase family protein</fullName>
    </submittedName>
</protein>
<dbReference type="Gene3D" id="3.40.50.720">
    <property type="entry name" value="NAD(P)-binding Rossmann-like Domain"/>
    <property type="match status" value="1"/>
</dbReference>
<dbReference type="InterPro" id="IPR001509">
    <property type="entry name" value="Epimerase_deHydtase"/>
</dbReference>
<organism evidence="3 4">
    <name type="scientific">Aerophobetes bacterium</name>
    <dbReference type="NCBI Taxonomy" id="2030807"/>
    <lineage>
        <taxon>Bacteria</taxon>
        <taxon>Candidatus Aerophobota</taxon>
    </lineage>
</organism>
<accession>A0A523WAA8</accession>
<proteinExistence type="predicted"/>
<evidence type="ECO:0000313" key="3">
    <source>
        <dbReference type="EMBL" id="TET63955.1"/>
    </source>
</evidence>
<evidence type="ECO:0000259" key="2">
    <source>
        <dbReference type="Pfam" id="PF01370"/>
    </source>
</evidence>
<gene>
    <name evidence="3" type="ORF">E3J48_01770</name>
</gene>
<keyword evidence="1" id="KW-0520">NAD</keyword>
<dbReference type="PANTHER" id="PTHR43574">
    <property type="entry name" value="EPIMERASE-RELATED"/>
    <property type="match status" value="1"/>
</dbReference>
<sequence>MILVTGCCGFIGSHLAERLLRDGEDVLGIDNFDPYYPRQLKLKNLEVLKEHEKFQFVEESILGDLEQLFRKVSIVYHHAAIAGVRNSLRDPLRYLENNVLGTANILNLSRNSGVKKVVFASSSSVYGEVAESELPLEESHKLEPISPYGYSKKLCEEICHMYSRVWGLALVSLRYFTVYGPRQRPDEAFSKFIKKILKGEPVEVYGSGEQTRDFTYISDAVDATLLAARKGHGIYNIASGSRITLNKALSLISRISGLEPRIVPKEKQQGDVSHTWASISKARKELGYRPKIPLEQGLREHLQWLKKSMEE</sequence>
<dbReference type="Proteomes" id="UP000319130">
    <property type="component" value="Unassembled WGS sequence"/>
</dbReference>
<evidence type="ECO:0000313" key="4">
    <source>
        <dbReference type="Proteomes" id="UP000319130"/>
    </source>
</evidence>